<evidence type="ECO:0000256" key="6">
    <source>
        <dbReference type="PIRSR" id="PIRSR000350-4"/>
    </source>
</evidence>
<evidence type="ECO:0000313" key="9">
    <source>
        <dbReference type="EMBL" id="CAA9418340.1"/>
    </source>
</evidence>
<dbReference type="GO" id="GO:0006103">
    <property type="term" value="P:2-oxoglutarate metabolic process"/>
    <property type="evidence" value="ECO:0007669"/>
    <property type="project" value="TreeGrafter"/>
</dbReference>
<name>A0A6J4PS28_9ACTN</name>
<feature type="binding site" evidence="5">
    <location>
        <position position="114"/>
    </location>
    <ligand>
        <name>FAD</name>
        <dbReference type="ChEBI" id="CHEBI:57692"/>
    </ligand>
</feature>
<dbReference type="Pfam" id="PF02852">
    <property type="entry name" value="Pyr_redox_dim"/>
    <property type="match status" value="1"/>
</dbReference>
<proteinExistence type="inferred from homology"/>
<evidence type="ECO:0000259" key="8">
    <source>
        <dbReference type="Pfam" id="PF07992"/>
    </source>
</evidence>
<evidence type="ECO:0000256" key="3">
    <source>
        <dbReference type="ARBA" id="ARBA00022827"/>
    </source>
</evidence>
<evidence type="ECO:0000259" key="7">
    <source>
        <dbReference type="Pfam" id="PF02852"/>
    </source>
</evidence>
<sequence>MTDTYDVIVLGAGSTGTNVAWYARDNGLSVVVVERELVGGECSYWACMPSKALLGPTHALAAARRLPGAAQAVTGDVDAAAVLARRDSFISNLDDASQAEWLLTIDADLIRGEGRLAGEREVTVTTAAGSVLRLFARRAVVVATGSRASTPAVEGLRDIRTWDNRDVTNAKDVPRRLLVLGGGVSGCEMAQAYRRLGAQQVTIIQRSSHLVRGFEPWAGELLADALVAEGIQVLTGRTVEHAARSGDDGPVILRLDDGTELVGDELLVAAGRTSNTDDLGLQTIGLSPGGPLRVDDQLRVTAVAGGWLYAAGDVNGRALLTHQGKYQARLVGDIIAGKQRSAWADHTAVPQVMFTDPEVAAVGRTEQQARDAGIEVKTVSYDIATVAGGALLGGDVSGRAQLVIDQQERVVIGATFVGPNVGEMLHAATIAVVGRVPIETLWHAVPAFPTVSEVWLRLLEADRGL</sequence>
<feature type="binding site" evidence="5">
    <location>
        <position position="51"/>
    </location>
    <ligand>
        <name>FAD</name>
        <dbReference type="ChEBI" id="CHEBI:57692"/>
    </ligand>
</feature>
<accession>A0A6J4PS28</accession>
<protein>
    <submittedName>
        <fullName evidence="9">PF00070 family, FAD-dependent NAD(P)-disulphide oxidoreductase</fullName>
    </submittedName>
</protein>
<evidence type="ECO:0000256" key="4">
    <source>
        <dbReference type="ARBA" id="ARBA00023027"/>
    </source>
</evidence>
<dbReference type="GO" id="GO:0050660">
    <property type="term" value="F:flavin adenine dinucleotide binding"/>
    <property type="evidence" value="ECO:0007669"/>
    <property type="project" value="TreeGrafter"/>
</dbReference>
<dbReference type="PANTHER" id="PTHR22912">
    <property type="entry name" value="DISULFIDE OXIDOREDUCTASE"/>
    <property type="match status" value="1"/>
</dbReference>
<feature type="domain" description="FAD/NAD(P)-binding" evidence="8">
    <location>
        <begin position="5"/>
        <end position="323"/>
    </location>
</feature>
<dbReference type="PIRSF" id="PIRSF000350">
    <property type="entry name" value="Mercury_reductase_MerA"/>
    <property type="match status" value="1"/>
</dbReference>
<dbReference type="InterPro" id="IPR036188">
    <property type="entry name" value="FAD/NAD-bd_sf"/>
</dbReference>
<comment type="cofactor">
    <cofactor evidence="5">
        <name>FAD</name>
        <dbReference type="ChEBI" id="CHEBI:57692"/>
    </cofactor>
    <text evidence="5">Binds 1 FAD per subunit.</text>
</comment>
<dbReference type="SUPFAM" id="SSF55424">
    <property type="entry name" value="FAD/NAD-linked reductases, dimerisation (C-terminal) domain"/>
    <property type="match status" value="1"/>
</dbReference>
<dbReference type="InterPro" id="IPR023753">
    <property type="entry name" value="FAD/NAD-binding_dom"/>
</dbReference>
<dbReference type="Pfam" id="PF07992">
    <property type="entry name" value="Pyr_redox_2"/>
    <property type="match status" value="1"/>
</dbReference>
<feature type="binding site" evidence="5">
    <location>
        <begin position="181"/>
        <end position="188"/>
    </location>
    <ligand>
        <name>NAD(+)</name>
        <dbReference type="ChEBI" id="CHEBI:57540"/>
    </ligand>
</feature>
<dbReference type="PRINTS" id="PR00411">
    <property type="entry name" value="PNDRDTASEI"/>
</dbReference>
<dbReference type="Gene3D" id="3.30.390.30">
    <property type="match status" value="1"/>
</dbReference>
<dbReference type="InterPro" id="IPR050151">
    <property type="entry name" value="Class-I_Pyr_Nuc-Dis_Oxidored"/>
</dbReference>
<keyword evidence="3 5" id="KW-0274">FAD</keyword>
<evidence type="ECO:0000256" key="2">
    <source>
        <dbReference type="ARBA" id="ARBA00022630"/>
    </source>
</evidence>
<dbReference type="PRINTS" id="PR00368">
    <property type="entry name" value="FADPNR"/>
</dbReference>
<dbReference type="SUPFAM" id="SSF51905">
    <property type="entry name" value="FAD/NAD(P)-binding domain"/>
    <property type="match status" value="1"/>
</dbReference>
<dbReference type="InterPro" id="IPR001100">
    <property type="entry name" value="Pyr_nuc-diS_OxRdtase"/>
</dbReference>
<feature type="binding site" evidence="5">
    <location>
        <position position="313"/>
    </location>
    <ligand>
        <name>FAD</name>
        <dbReference type="ChEBI" id="CHEBI:57692"/>
    </ligand>
</feature>
<keyword evidence="2" id="KW-0285">Flavoprotein</keyword>
<feature type="binding site" evidence="5">
    <location>
        <position position="271"/>
    </location>
    <ligand>
        <name>NAD(+)</name>
        <dbReference type="ChEBI" id="CHEBI:57540"/>
    </ligand>
</feature>
<feature type="domain" description="Pyridine nucleotide-disulphide oxidoreductase dimerisation" evidence="7">
    <location>
        <begin position="349"/>
        <end position="455"/>
    </location>
</feature>
<reference evidence="9" key="1">
    <citation type="submission" date="2020-02" db="EMBL/GenBank/DDBJ databases">
        <authorList>
            <person name="Meier V. D."/>
        </authorList>
    </citation>
    <scope>NUCLEOTIDE SEQUENCE</scope>
    <source>
        <strain evidence="9">AVDCRST_MAG75</strain>
    </source>
</reference>
<dbReference type="AlphaFoldDB" id="A0A6J4PS28"/>
<dbReference type="InterPro" id="IPR004099">
    <property type="entry name" value="Pyr_nucl-diS_OxRdtase_dimer"/>
</dbReference>
<feature type="disulfide bond" description="Redox-active" evidence="6">
    <location>
        <begin position="42"/>
        <end position="47"/>
    </location>
</feature>
<evidence type="ECO:0000256" key="5">
    <source>
        <dbReference type="PIRSR" id="PIRSR000350-3"/>
    </source>
</evidence>
<evidence type="ECO:0000256" key="1">
    <source>
        <dbReference type="ARBA" id="ARBA00007532"/>
    </source>
</evidence>
<dbReference type="EMBL" id="CADCUO010000237">
    <property type="protein sequence ID" value="CAA9418340.1"/>
    <property type="molecule type" value="Genomic_DNA"/>
</dbReference>
<keyword evidence="4 5" id="KW-0520">NAD</keyword>
<dbReference type="GO" id="GO:0004148">
    <property type="term" value="F:dihydrolipoyl dehydrogenase (NADH) activity"/>
    <property type="evidence" value="ECO:0007669"/>
    <property type="project" value="TreeGrafter"/>
</dbReference>
<gene>
    <name evidence="9" type="ORF">AVDCRST_MAG75-3268</name>
</gene>
<dbReference type="InterPro" id="IPR016156">
    <property type="entry name" value="FAD/NAD-linked_Rdtase_dimer_sf"/>
</dbReference>
<keyword evidence="5" id="KW-0547">Nucleotide-binding</keyword>
<feature type="binding site" evidence="5">
    <location>
        <begin position="144"/>
        <end position="146"/>
    </location>
    <ligand>
        <name>FAD</name>
        <dbReference type="ChEBI" id="CHEBI:57692"/>
    </ligand>
</feature>
<comment type="similarity">
    <text evidence="1">Belongs to the class-I pyridine nucleotide-disulfide oxidoreductase family.</text>
</comment>
<dbReference type="PANTHER" id="PTHR22912:SF151">
    <property type="entry name" value="DIHYDROLIPOYL DEHYDROGENASE, MITOCHONDRIAL"/>
    <property type="match status" value="1"/>
</dbReference>
<dbReference type="Gene3D" id="3.50.50.60">
    <property type="entry name" value="FAD/NAD(P)-binding domain"/>
    <property type="match status" value="2"/>
</dbReference>
<organism evidence="9">
    <name type="scientific">uncultured Propionibacteriaceae bacterium</name>
    <dbReference type="NCBI Taxonomy" id="257457"/>
    <lineage>
        <taxon>Bacteria</taxon>
        <taxon>Bacillati</taxon>
        <taxon>Actinomycetota</taxon>
        <taxon>Actinomycetes</taxon>
        <taxon>Propionibacteriales</taxon>
        <taxon>Propionibacteriaceae</taxon>
        <taxon>environmental samples</taxon>
    </lineage>
</organism>